<comment type="similarity">
    <text evidence="1">Belongs to the short-chain dehydrogenases/reductases (SDR) family.</text>
</comment>
<evidence type="ECO:0000313" key="3">
    <source>
        <dbReference type="EMBL" id="NYD53985.1"/>
    </source>
</evidence>
<name>A0A7Y9EU42_9MICO</name>
<dbReference type="PRINTS" id="PR00081">
    <property type="entry name" value="GDHRDH"/>
</dbReference>
<proteinExistence type="inferred from homology"/>
<keyword evidence="4" id="KW-1185">Reference proteome</keyword>
<gene>
    <name evidence="3" type="ORF">BKA02_001040</name>
</gene>
<dbReference type="PANTHER" id="PTHR43477">
    <property type="entry name" value="DIHYDROANTICAPSIN 7-DEHYDROGENASE"/>
    <property type="match status" value="1"/>
</dbReference>
<dbReference type="PANTHER" id="PTHR43477:SF1">
    <property type="entry name" value="DIHYDROANTICAPSIN 7-DEHYDROGENASE"/>
    <property type="match status" value="1"/>
</dbReference>
<dbReference type="InterPro" id="IPR020904">
    <property type="entry name" value="Sc_DH/Rdtase_CS"/>
</dbReference>
<reference evidence="3 4" key="1">
    <citation type="submission" date="2020-07" db="EMBL/GenBank/DDBJ databases">
        <title>Sequencing the genomes of 1000 actinobacteria strains.</title>
        <authorList>
            <person name="Klenk H.-P."/>
        </authorList>
    </citation>
    <scope>NUCLEOTIDE SEQUENCE [LARGE SCALE GENOMIC DNA]</scope>
    <source>
        <strain evidence="3 4">DSM 22185</strain>
    </source>
</reference>
<evidence type="ECO:0000256" key="1">
    <source>
        <dbReference type="ARBA" id="ARBA00006484"/>
    </source>
</evidence>
<dbReference type="Proteomes" id="UP000552045">
    <property type="component" value="Unassembled WGS sequence"/>
</dbReference>
<dbReference type="InterPro" id="IPR051122">
    <property type="entry name" value="SDR_DHRS6-like"/>
</dbReference>
<protein>
    <submittedName>
        <fullName evidence="3">3-oxoacyl-[acyl-carrier protein] reductase</fullName>
        <ecNumber evidence="3">1.1.1.100</ecNumber>
    </submittedName>
</protein>
<evidence type="ECO:0000313" key="4">
    <source>
        <dbReference type="Proteomes" id="UP000552045"/>
    </source>
</evidence>
<sequence>MTTPQAFAPGLAGRRVLVIGSGPGIGLETARTFAALGARIGVVDIDPGRADDAVAALDGEGHAGFECDVRDAAGVQELMAAVVGSFGLPDVLVNVVGIGGPARGVGETDVELWDEIIGLNLRQQFLVAQAFLPAMMERGSGSVVVISSINAQQSSPLRIPYGVAKAGLDSLVRSLAIEAAPHGVRVNSVRPGSTRTPRRLHLAEGELGELYRREIPIGRLAEPVDVANLVVFLASDLSRHITGEHVVIDGGSTIRYSQPAGN</sequence>
<dbReference type="Pfam" id="PF13561">
    <property type="entry name" value="adh_short_C2"/>
    <property type="match status" value="1"/>
</dbReference>
<dbReference type="RefSeq" id="WP_179431945.1">
    <property type="nucleotide sequence ID" value="NZ_BAABLC010000001.1"/>
</dbReference>
<dbReference type="EC" id="1.1.1.100" evidence="3"/>
<accession>A0A7Y9EU42</accession>
<evidence type="ECO:0000256" key="2">
    <source>
        <dbReference type="ARBA" id="ARBA00023002"/>
    </source>
</evidence>
<dbReference type="InterPro" id="IPR036291">
    <property type="entry name" value="NAD(P)-bd_dom_sf"/>
</dbReference>
<dbReference type="AlphaFoldDB" id="A0A7Y9EU42"/>
<dbReference type="EMBL" id="JACCBH010000001">
    <property type="protein sequence ID" value="NYD53985.1"/>
    <property type="molecule type" value="Genomic_DNA"/>
</dbReference>
<dbReference type="PROSITE" id="PS00061">
    <property type="entry name" value="ADH_SHORT"/>
    <property type="match status" value="1"/>
</dbReference>
<comment type="caution">
    <text evidence="3">The sequence shown here is derived from an EMBL/GenBank/DDBJ whole genome shotgun (WGS) entry which is preliminary data.</text>
</comment>
<dbReference type="GO" id="GO:0004316">
    <property type="term" value="F:3-oxoacyl-[acyl-carrier-protein] reductase (NADPH) activity"/>
    <property type="evidence" value="ECO:0007669"/>
    <property type="project" value="UniProtKB-EC"/>
</dbReference>
<organism evidence="3 4">
    <name type="scientific">Microbacterium pseudoresistens</name>
    <dbReference type="NCBI Taxonomy" id="640634"/>
    <lineage>
        <taxon>Bacteria</taxon>
        <taxon>Bacillati</taxon>
        <taxon>Actinomycetota</taxon>
        <taxon>Actinomycetes</taxon>
        <taxon>Micrococcales</taxon>
        <taxon>Microbacteriaceae</taxon>
        <taxon>Microbacterium</taxon>
    </lineage>
</organism>
<dbReference type="SUPFAM" id="SSF51735">
    <property type="entry name" value="NAD(P)-binding Rossmann-fold domains"/>
    <property type="match status" value="1"/>
</dbReference>
<dbReference type="FunFam" id="3.40.50.720:FF:000084">
    <property type="entry name" value="Short-chain dehydrogenase reductase"/>
    <property type="match status" value="1"/>
</dbReference>
<dbReference type="CDD" id="cd05233">
    <property type="entry name" value="SDR_c"/>
    <property type="match status" value="1"/>
</dbReference>
<dbReference type="InterPro" id="IPR002347">
    <property type="entry name" value="SDR_fam"/>
</dbReference>
<keyword evidence="2 3" id="KW-0560">Oxidoreductase</keyword>
<dbReference type="Gene3D" id="3.40.50.720">
    <property type="entry name" value="NAD(P)-binding Rossmann-like Domain"/>
    <property type="match status" value="1"/>
</dbReference>
<dbReference type="PRINTS" id="PR00080">
    <property type="entry name" value="SDRFAMILY"/>
</dbReference>